<feature type="non-terminal residue" evidence="3">
    <location>
        <position position="175"/>
    </location>
</feature>
<dbReference type="PANTHER" id="PTHR38686">
    <property type="entry name" value="APOLIPOPROTEIN N-ACYLTRANSFERASE"/>
    <property type="match status" value="1"/>
</dbReference>
<feature type="domain" description="Apolipoprotein N-acyltransferase N-terminal" evidence="2">
    <location>
        <begin position="16"/>
        <end position="171"/>
    </location>
</feature>
<feature type="transmembrane region" description="Helical" evidence="1">
    <location>
        <begin position="57"/>
        <end position="73"/>
    </location>
</feature>
<reference evidence="3" key="1">
    <citation type="submission" date="2018-05" db="EMBL/GenBank/DDBJ databases">
        <authorList>
            <person name="Lanie J.A."/>
            <person name="Ng W.-L."/>
            <person name="Kazmierczak K.M."/>
            <person name="Andrzejewski T.M."/>
            <person name="Davidsen T.M."/>
            <person name="Wayne K.J."/>
            <person name="Tettelin H."/>
            <person name="Glass J.I."/>
            <person name="Rusch D."/>
            <person name="Podicherti R."/>
            <person name="Tsui H.-C.T."/>
            <person name="Winkler M.E."/>
        </authorList>
    </citation>
    <scope>NUCLEOTIDE SEQUENCE</scope>
</reference>
<feature type="transmembrane region" description="Helical" evidence="1">
    <location>
        <begin position="110"/>
        <end position="127"/>
    </location>
</feature>
<sequence length="175" mass="19661">MKAVLSRPSWQLSLCSGVLVGFAYQPWHLGFLAYVGFIPVFHVFINHSARENLRQGYLFGITLNLVSFYWIGFNSGASVGVVLLSLIAAVLYLSVFWAIAGWVMGRFKECANLSILFPFVIVSMEWFRSFGPMGFPWGNLALTQTDYLSLIQIMELAGSYILALWVISINVILYT</sequence>
<dbReference type="InterPro" id="IPR004563">
    <property type="entry name" value="Apolipo_AcylTrfase"/>
</dbReference>
<dbReference type="InterPro" id="IPR045378">
    <property type="entry name" value="LNT_N"/>
</dbReference>
<protein>
    <recommendedName>
        <fullName evidence="2">Apolipoprotein N-acyltransferase N-terminal domain-containing protein</fullName>
    </recommendedName>
</protein>
<dbReference type="GO" id="GO:0042158">
    <property type="term" value="P:lipoprotein biosynthetic process"/>
    <property type="evidence" value="ECO:0007669"/>
    <property type="project" value="InterPro"/>
</dbReference>
<dbReference type="Pfam" id="PF20154">
    <property type="entry name" value="LNT_N"/>
    <property type="match status" value="1"/>
</dbReference>
<feature type="transmembrane region" description="Helical" evidence="1">
    <location>
        <begin position="79"/>
        <end position="103"/>
    </location>
</feature>
<dbReference type="GO" id="GO:0016410">
    <property type="term" value="F:N-acyltransferase activity"/>
    <property type="evidence" value="ECO:0007669"/>
    <property type="project" value="InterPro"/>
</dbReference>
<dbReference type="GO" id="GO:0016020">
    <property type="term" value="C:membrane"/>
    <property type="evidence" value="ECO:0007669"/>
    <property type="project" value="InterPro"/>
</dbReference>
<organism evidence="3">
    <name type="scientific">marine metagenome</name>
    <dbReference type="NCBI Taxonomy" id="408172"/>
    <lineage>
        <taxon>unclassified sequences</taxon>
        <taxon>metagenomes</taxon>
        <taxon>ecological metagenomes</taxon>
    </lineage>
</organism>
<dbReference type="AlphaFoldDB" id="A0A383EWB9"/>
<name>A0A383EWB9_9ZZZZ</name>
<gene>
    <name evidence="3" type="ORF">METZ01_LOCUS513577</name>
</gene>
<evidence type="ECO:0000256" key="1">
    <source>
        <dbReference type="SAM" id="Phobius"/>
    </source>
</evidence>
<dbReference type="EMBL" id="UINC01229128">
    <property type="protein sequence ID" value="SVE60723.1"/>
    <property type="molecule type" value="Genomic_DNA"/>
</dbReference>
<proteinExistence type="predicted"/>
<keyword evidence="1" id="KW-0812">Transmembrane</keyword>
<accession>A0A383EWB9</accession>
<evidence type="ECO:0000259" key="2">
    <source>
        <dbReference type="Pfam" id="PF20154"/>
    </source>
</evidence>
<dbReference type="PANTHER" id="PTHR38686:SF1">
    <property type="entry name" value="APOLIPOPROTEIN N-ACYLTRANSFERASE"/>
    <property type="match status" value="1"/>
</dbReference>
<evidence type="ECO:0000313" key="3">
    <source>
        <dbReference type="EMBL" id="SVE60723.1"/>
    </source>
</evidence>
<feature type="transmembrane region" description="Helical" evidence="1">
    <location>
        <begin position="27"/>
        <end position="45"/>
    </location>
</feature>
<keyword evidence="1" id="KW-1133">Transmembrane helix</keyword>
<feature type="transmembrane region" description="Helical" evidence="1">
    <location>
        <begin position="147"/>
        <end position="173"/>
    </location>
</feature>
<keyword evidence="1" id="KW-0472">Membrane</keyword>